<sequence length="114" mass="12434">MGDSSPEPLDELDEPTSRRVIRWQSVRAVGEPNGSPAARCLRRTGTMPAMRRPPHRGLGDRLDAFNGQQTYLRVPGHSGRTSPSVASNLSEPESCIDDTRYDDDDVGMGVAIGR</sequence>
<evidence type="ECO:0000313" key="3">
    <source>
        <dbReference type="Proteomes" id="UP001303046"/>
    </source>
</evidence>
<dbReference type="Proteomes" id="UP001303046">
    <property type="component" value="Unassembled WGS sequence"/>
</dbReference>
<comment type="caution">
    <text evidence="2">The sequence shown here is derived from an EMBL/GenBank/DDBJ whole genome shotgun (WGS) entry which is preliminary data.</text>
</comment>
<dbReference type="EMBL" id="JAVFWL010000002">
    <property type="protein sequence ID" value="KAK6738310.1"/>
    <property type="molecule type" value="Genomic_DNA"/>
</dbReference>
<protein>
    <submittedName>
        <fullName evidence="2">Uncharacterized protein</fullName>
    </submittedName>
</protein>
<reference evidence="2 3" key="1">
    <citation type="submission" date="2023-08" db="EMBL/GenBank/DDBJ databases">
        <title>A Necator americanus chromosomal reference genome.</title>
        <authorList>
            <person name="Ilik V."/>
            <person name="Petrzelkova K.J."/>
            <person name="Pardy F."/>
            <person name="Fuh T."/>
            <person name="Niatou-Singa F.S."/>
            <person name="Gouil Q."/>
            <person name="Baker L."/>
            <person name="Ritchie M.E."/>
            <person name="Jex A.R."/>
            <person name="Gazzola D."/>
            <person name="Li H."/>
            <person name="Toshio Fujiwara R."/>
            <person name="Zhan B."/>
            <person name="Aroian R.V."/>
            <person name="Pafco B."/>
            <person name="Schwarz E.M."/>
        </authorList>
    </citation>
    <scope>NUCLEOTIDE SEQUENCE [LARGE SCALE GENOMIC DNA]</scope>
    <source>
        <strain evidence="2 3">Aroian</strain>
        <tissue evidence="2">Whole animal</tissue>
    </source>
</reference>
<proteinExistence type="predicted"/>
<feature type="compositionally biased region" description="Acidic residues" evidence="1">
    <location>
        <begin position="94"/>
        <end position="106"/>
    </location>
</feature>
<evidence type="ECO:0000256" key="1">
    <source>
        <dbReference type="SAM" id="MobiDB-lite"/>
    </source>
</evidence>
<feature type="compositionally biased region" description="Polar residues" evidence="1">
    <location>
        <begin position="79"/>
        <end position="91"/>
    </location>
</feature>
<evidence type="ECO:0000313" key="2">
    <source>
        <dbReference type="EMBL" id="KAK6738310.1"/>
    </source>
</evidence>
<name>A0ABR1CJR0_NECAM</name>
<feature type="region of interest" description="Disordered" evidence="1">
    <location>
        <begin position="72"/>
        <end position="114"/>
    </location>
</feature>
<accession>A0ABR1CJR0</accession>
<gene>
    <name evidence="2" type="primary">Necator_chrII.g8224</name>
    <name evidence="2" type="ORF">RB195_020430</name>
</gene>
<keyword evidence="3" id="KW-1185">Reference proteome</keyword>
<organism evidence="2 3">
    <name type="scientific">Necator americanus</name>
    <name type="common">Human hookworm</name>
    <dbReference type="NCBI Taxonomy" id="51031"/>
    <lineage>
        <taxon>Eukaryota</taxon>
        <taxon>Metazoa</taxon>
        <taxon>Ecdysozoa</taxon>
        <taxon>Nematoda</taxon>
        <taxon>Chromadorea</taxon>
        <taxon>Rhabditida</taxon>
        <taxon>Rhabditina</taxon>
        <taxon>Rhabditomorpha</taxon>
        <taxon>Strongyloidea</taxon>
        <taxon>Ancylostomatidae</taxon>
        <taxon>Bunostominae</taxon>
        <taxon>Necator</taxon>
    </lineage>
</organism>
<feature type="region of interest" description="Disordered" evidence="1">
    <location>
        <begin position="29"/>
        <end position="57"/>
    </location>
</feature>